<proteinExistence type="predicted"/>
<feature type="transmembrane region" description="Helical" evidence="1">
    <location>
        <begin position="27"/>
        <end position="44"/>
    </location>
</feature>
<dbReference type="Proteomes" id="UP000092634">
    <property type="component" value="Unassembled WGS sequence"/>
</dbReference>
<dbReference type="AlphaFoldDB" id="A0A1E8PNK4"/>
<accession>A0A1E8PNK4</accession>
<name>A0A1E8PNK4_9BURK</name>
<reference evidence="2 3" key="1">
    <citation type="submission" date="2016-10" db="EMBL/GenBank/DDBJ databases">
        <title>Updated version of Genome Assembly of Janthinobacterium lividum ERGS5:01.</title>
        <authorList>
            <person name="Kumar R."/>
            <person name="Acharya V."/>
            <person name="Singh D."/>
        </authorList>
    </citation>
    <scope>NUCLEOTIDE SEQUENCE [LARGE SCALE GENOMIC DNA]</scope>
    <source>
        <strain evidence="2 3">ERGS5:01</strain>
    </source>
</reference>
<evidence type="ECO:0000313" key="2">
    <source>
        <dbReference type="EMBL" id="OFJ47557.1"/>
    </source>
</evidence>
<dbReference type="EMBL" id="MAQB02000005">
    <property type="protein sequence ID" value="OFJ47557.1"/>
    <property type="molecule type" value="Genomic_DNA"/>
</dbReference>
<sequence length="176" mass="19013">MTVDDSKLRNEPTTKPAQPQLRKLSRLYIGISLVVLVTAIQPAIAGGPATGGASEVTQLVNMAQLINSYAQQVDAYVRQGQQYATQLQICKEIPYLLWVPMSRIWLGDRAIMSAGQAMGGSLAQIDKKFASTFNSPTAASFSTKFLSWTDASKGTLQGAMQAAGMHRDAYASIPMR</sequence>
<keyword evidence="1" id="KW-1133">Transmembrane helix</keyword>
<gene>
    <name evidence="2" type="ORF">BA896_023400</name>
</gene>
<comment type="caution">
    <text evidence="2">The sequence shown here is derived from an EMBL/GenBank/DDBJ whole genome shotgun (WGS) entry which is preliminary data.</text>
</comment>
<evidence type="ECO:0000256" key="1">
    <source>
        <dbReference type="SAM" id="Phobius"/>
    </source>
</evidence>
<keyword evidence="1" id="KW-0472">Membrane</keyword>
<organism evidence="2 3">
    <name type="scientific">Janthinobacterium lividum</name>
    <dbReference type="NCBI Taxonomy" id="29581"/>
    <lineage>
        <taxon>Bacteria</taxon>
        <taxon>Pseudomonadati</taxon>
        <taxon>Pseudomonadota</taxon>
        <taxon>Betaproteobacteria</taxon>
        <taxon>Burkholderiales</taxon>
        <taxon>Oxalobacteraceae</taxon>
        <taxon>Janthinobacterium</taxon>
    </lineage>
</organism>
<evidence type="ECO:0000313" key="3">
    <source>
        <dbReference type="Proteomes" id="UP000092634"/>
    </source>
</evidence>
<protein>
    <submittedName>
        <fullName evidence="2">Uncharacterized protein</fullName>
    </submittedName>
</protein>
<keyword evidence="1" id="KW-0812">Transmembrane</keyword>